<evidence type="ECO:0000259" key="8">
    <source>
        <dbReference type="PROSITE" id="PS51349"/>
    </source>
</evidence>
<feature type="binding site" evidence="7">
    <location>
        <position position="136"/>
    </location>
    <ligand>
        <name>FMN</name>
        <dbReference type="ChEBI" id="CHEBI:58210"/>
    </ligand>
</feature>
<keyword evidence="3 7" id="KW-0288">FMN</keyword>
<proteinExistence type="inferred from homology"/>
<dbReference type="EMBL" id="QXFL01000001">
    <property type="protein sequence ID" value="RIV89374.1"/>
    <property type="molecule type" value="Genomic_DNA"/>
</dbReference>
<dbReference type="PANTHER" id="PTHR10578:SF107">
    <property type="entry name" value="2-HYDROXYACID OXIDASE 1"/>
    <property type="match status" value="1"/>
</dbReference>
<dbReference type="Proteomes" id="UP000286576">
    <property type="component" value="Unassembled WGS sequence"/>
</dbReference>
<feature type="domain" description="FMN hydroxy acid dehydrogenase" evidence="8">
    <location>
        <begin position="28"/>
        <end position="409"/>
    </location>
</feature>
<feature type="binding site" evidence="7">
    <location>
        <position position="159"/>
    </location>
    <ligand>
        <name>glyoxylate</name>
        <dbReference type="ChEBI" id="CHEBI:36655"/>
    </ligand>
</feature>
<dbReference type="CDD" id="cd02809">
    <property type="entry name" value="alpha_hydroxyacid_oxid_FMN"/>
    <property type="match status" value="1"/>
</dbReference>
<evidence type="ECO:0000256" key="4">
    <source>
        <dbReference type="ARBA" id="ARBA00023002"/>
    </source>
</evidence>
<evidence type="ECO:0000256" key="7">
    <source>
        <dbReference type="PIRSR" id="PIRSR000138-2"/>
    </source>
</evidence>
<feature type="binding site" evidence="7">
    <location>
        <position position="54"/>
    </location>
    <ligand>
        <name>glyoxylate</name>
        <dbReference type="ChEBI" id="CHEBI:36655"/>
    </ligand>
</feature>
<protein>
    <submittedName>
        <fullName evidence="9">Alpha-hydroxy-acid oxidizing protein</fullName>
    </submittedName>
</protein>
<feature type="binding site" evidence="7">
    <location>
        <position position="194"/>
    </location>
    <ligand>
        <name>glyoxylate</name>
        <dbReference type="ChEBI" id="CHEBI:36655"/>
    </ligand>
</feature>
<reference evidence="9 10" key="1">
    <citation type="submission" date="2018-08" db="EMBL/GenBank/DDBJ databases">
        <title>Erythrobacter zhengii sp.nov., a bacterium isolated from deep-sea sediment.</title>
        <authorList>
            <person name="Fang C."/>
            <person name="Wu Y.-H."/>
            <person name="Sun C."/>
            <person name="Wang H."/>
            <person name="Cheng H."/>
            <person name="Meng F.-X."/>
            <person name="Wang C.-S."/>
            <person name="Xu X.-W."/>
        </authorList>
    </citation>
    <scope>NUCLEOTIDE SEQUENCE [LARGE SCALE GENOMIC DNA]</scope>
    <source>
        <strain evidence="9 10">V18</strain>
    </source>
</reference>
<comment type="similarity">
    <text evidence="5">Belongs to the FMN-dependent alpha-hydroxy acid dehydrogenase family.</text>
</comment>
<dbReference type="GO" id="GO:0005886">
    <property type="term" value="C:plasma membrane"/>
    <property type="evidence" value="ECO:0007669"/>
    <property type="project" value="TreeGrafter"/>
</dbReference>
<keyword evidence="4" id="KW-0560">Oxidoreductase</keyword>
<dbReference type="SUPFAM" id="SSF51395">
    <property type="entry name" value="FMN-linked oxidoreductases"/>
    <property type="match status" value="1"/>
</dbReference>
<dbReference type="InterPro" id="IPR012133">
    <property type="entry name" value="Alpha-hydoxy_acid_DH_FMN"/>
</dbReference>
<dbReference type="PROSITE" id="PS00557">
    <property type="entry name" value="FMN_HYDROXY_ACID_DH_1"/>
    <property type="match status" value="1"/>
</dbReference>
<evidence type="ECO:0000256" key="1">
    <source>
        <dbReference type="ARBA" id="ARBA00001917"/>
    </source>
</evidence>
<evidence type="ECO:0000313" key="9">
    <source>
        <dbReference type="EMBL" id="RIV89374.1"/>
    </source>
</evidence>
<dbReference type="GO" id="GO:0009060">
    <property type="term" value="P:aerobic respiration"/>
    <property type="evidence" value="ECO:0007669"/>
    <property type="project" value="TreeGrafter"/>
</dbReference>
<dbReference type="PANTHER" id="PTHR10578">
    <property type="entry name" value="S -2-HYDROXY-ACID OXIDASE-RELATED"/>
    <property type="match status" value="1"/>
</dbReference>
<dbReference type="InterPro" id="IPR000262">
    <property type="entry name" value="FMN-dep_DH"/>
</dbReference>
<gene>
    <name evidence="9" type="ORF">D2V07_01860</name>
</gene>
<evidence type="ECO:0000313" key="10">
    <source>
        <dbReference type="Proteomes" id="UP000286576"/>
    </source>
</evidence>
<dbReference type="InterPro" id="IPR008259">
    <property type="entry name" value="FMN_hydac_DH_AS"/>
</dbReference>
<keyword evidence="2 7" id="KW-0285">Flavoprotein</keyword>
<dbReference type="FunFam" id="3.20.20.70:FF:000029">
    <property type="entry name" value="L-lactate dehydrogenase"/>
    <property type="match status" value="1"/>
</dbReference>
<dbReference type="InterPro" id="IPR013785">
    <property type="entry name" value="Aldolase_TIM"/>
</dbReference>
<keyword evidence="10" id="KW-1185">Reference proteome</keyword>
<dbReference type="AlphaFoldDB" id="A0A418NXN4"/>
<feature type="binding site" evidence="7">
    <location>
        <begin position="360"/>
        <end position="361"/>
    </location>
    <ligand>
        <name>FMN</name>
        <dbReference type="ChEBI" id="CHEBI:58210"/>
    </ligand>
</feature>
<comment type="cofactor">
    <cofactor evidence="1">
        <name>FMN</name>
        <dbReference type="ChEBI" id="CHEBI:58210"/>
    </cofactor>
</comment>
<dbReference type="PIRSF" id="PIRSF000138">
    <property type="entry name" value="Al-hdrx_acd_dh"/>
    <property type="match status" value="1"/>
</dbReference>
<feature type="binding site" evidence="7">
    <location>
        <position position="304"/>
    </location>
    <ligand>
        <name>FMN</name>
        <dbReference type="ChEBI" id="CHEBI:58210"/>
    </ligand>
</feature>
<dbReference type="InterPro" id="IPR037396">
    <property type="entry name" value="FMN_HAD"/>
</dbReference>
<feature type="binding site" evidence="7">
    <location>
        <position position="282"/>
    </location>
    <ligand>
        <name>FMN</name>
        <dbReference type="ChEBI" id="CHEBI:58210"/>
    </ligand>
</feature>
<dbReference type="GO" id="GO:0004459">
    <property type="term" value="F:L-lactate dehydrogenase (NAD+) activity"/>
    <property type="evidence" value="ECO:0007669"/>
    <property type="project" value="TreeGrafter"/>
</dbReference>
<dbReference type="OrthoDB" id="9770452at2"/>
<dbReference type="GO" id="GO:0010181">
    <property type="term" value="F:FMN binding"/>
    <property type="evidence" value="ECO:0007669"/>
    <property type="project" value="InterPro"/>
</dbReference>
<evidence type="ECO:0000256" key="5">
    <source>
        <dbReference type="ARBA" id="ARBA00024042"/>
    </source>
</evidence>
<feature type="binding site" evidence="7">
    <location>
        <position position="185"/>
    </location>
    <ligand>
        <name>FMN</name>
        <dbReference type="ChEBI" id="CHEBI:58210"/>
    </ligand>
</feature>
<dbReference type="Pfam" id="PF01070">
    <property type="entry name" value="FMN_dh"/>
    <property type="match status" value="1"/>
</dbReference>
<feature type="binding site" evidence="7">
    <location>
        <position position="157"/>
    </location>
    <ligand>
        <name>FMN</name>
        <dbReference type="ChEBI" id="CHEBI:58210"/>
    </ligand>
</feature>
<dbReference type="PROSITE" id="PS51349">
    <property type="entry name" value="FMN_HYDROXY_ACID_DH_2"/>
    <property type="match status" value="1"/>
</dbReference>
<evidence type="ECO:0000256" key="2">
    <source>
        <dbReference type="ARBA" id="ARBA00022630"/>
    </source>
</evidence>
<feature type="binding site" evidence="7">
    <location>
        <position position="309"/>
    </location>
    <ligand>
        <name>glyoxylate</name>
        <dbReference type="ChEBI" id="CHEBI:36655"/>
    </ligand>
</feature>
<sequence length="409" mass="45184">MAGLAAGRGHTRGYGEDFVKDRDDYRVRRLSDCHKIADFRELARRRLPFPVFNYIDGAADDEATRRRNTAAFADVDLVPDVLVGADRLDLATTIMGRETALPLMLSPTALQRIFHWQGERAVAAVAERHGLWFGISSLSTVSIEEVGERWRGPKMLQYYYHKDRGLNAALVERAKAAKFDAIALTVDTIVSGNRERCKRTGFTTPPRFTPANVLSYARHPKWALNFLFREKFDLPNLSTYVEAGSGKAISIQDYFNTMLDPGLNWQAAERLRNDWGGMFCLKGIMSVGDARRAADMGVDAIMVSNHGGRQMDGGRAPFDQLAEIVDAVGDRVEVILDGGVTRGNHVVKALSMGAKAASGGRLYLYALAAAGEEGVERAVTILSDEIQRAMKLMGKTCPAELSRDNLRSR</sequence>
<evidence type="ECO:0000256" key="6">
    <source>
        <dbReference type="PIRSR" id="PIRSR000138-1"/>
    </source>
</evidence>
<feature type="active site" description="Proton acceptor" evidence="6">
    <location>
        <position position="306"/>
    </location>
</feature>
<dbReference type="Gene3D" id="3.20.20.70">
    <property type="entry name" value="Aldolase class I"/>
    <property type="match status" value="1"/>
</dbReference>
<evidence type="ECO:0000256" key="3">
    <source>
        <dbReference type="ARBA" id="ARBA00022643"/>
    </source>
</evidence>
<comment type="caution">
    <text evidence="9">The sequence shown here is derived from an EMBL/GenBank/DDBJ whole genome shotgun (WGS) entry which is preliminary data.</text>
</comment>
<accession>A0A418NXN4</accession>
<feature type="binding site" evidence="7">
    <location>
        <position position="306"/>
    </location>
    <ligand>
        <name>glyoxylate</name>
        <dbReference type="ChEBI" id="CHEBI:36655"/>
    </ligand>
</feature>
<feature type="binding site" evidence="7">
    <location>
        <begin position="107"/>
        <end position="109"/>
    </location>
    <ligand>
        <name>FMN</name>
        <dbReference type="ChEBI" id="CHEBI:58210"/>
    </ligand>
</feature>
<organism evidence="9 10">
    <name type="scientific">Aurantiacibacter zhengii</name>
    <dbReference type="NCBI Taxonomy" id="2307003"/>
    <lineage>
        <taxon>Bacteria</taxon>
        <taxon>Pseudomonadati</taxon>
        <taxon>Pseudomonadota</taxon>
        <taxon>Alphaproteobacteria</taxon>
        <taxon>Sphingomonadales</taxon>
        <taxon>Erythrobacteraceae</taxon>
        <taxon>Aurantiacibacter</taxon>
    </lineage>
</organism>
<name>A0A418NXN4_9SPHN</name>